<comment type="caution">
    <text evidence="1">The sequence shown here is derived from an EMBL/GenBank/DDBJ whole genome shotgun (WGS) entry which is preliminary data.</text>
</comment>
<sequence length="132" mass="15467">MKIKKRVLSAFLLSPFLVLGVAVIFLSIRYSPTYVYRLITMNIADVYDYKHFENHKIRGAESANRFISQPKEEYIESLFDDLVTKTGFNGFEEWAIESQTTALIVIQRDTIIYEKYFNGFGNSSFLAFFERY</sequence>
<reference evidence="1" key="1">
    <citation type="submission" date="2022-03" db="EMBL/GenBank/DDBJ databases">
        <title>De novo assembled genomes of Belliella spp. (Cyclobacteriaceae) strains.</title>
        <authorList>
            <person name="Szabo A."/>
            <person name="Korponai K."/>
            <person name="Felfoldi T."/>
        </authorList>
    </citation>
    <scope>NUCLEOTIDE SEQUENCE</scope>
    <source>
        <strain evidence="1">DSM 111903</strain>
    </source>
</reference>
<dbReference type="Proteomes" id="UP001165430">
    <property type="component" value="Unassembled WGS sequence"/>
</dbReference>
<accession>A0ABS9VGF8</accession>
<name>A0ABS9VGF8_9BACT</name>
<gene>
    <name evidence="1" type="ORF">MM213_17270</name>
</gene>
<protein>
    <submittedName>
        <fullName evidence="1">Uncharacterized protein</fullName>
    </submittedName>
</protein>
<evidence type="ECO:0000313" key="2">
    <source>
        <dbReference type="Proteomes" id="UP001165430"/>
    </source>
</evidence>
<organism evidence="1 2">
    <name type="scientific">Belliella alkalica</name>
    <dbReference type="NCBI Taxonomy" id="1730871"/>
    <lineage>
        <taxon>Bacteria</taxon>
        <taxon>Pseudomonadati</taxon>
        <taxon>Bacteroidota</taxon>
        <taxon>Cytophagia</taxon>
        <taxon>Cytophagales</taxon>
        <taxon>Cyclobacteriaceae</taxon>
        <taxon>Belliella</taxon>
    </lineage>
</organism>
<dbReference type="EMBL" id="JAKZGO010000019">
    <property type="protein sequence ID" value="MCH7415254.1"/>
    <property type="molecule type" value="Genomic_DNA"/>
</dbReference>
<proteinExistence type="predicted"/>
<keyword evidence="2" id="KW-1185">Reference proteome</keyword>
<dbReference type="RefSeq" id="WP_241414145.1">
    <property type="nucleotide sequence ID" value="NZ_JAKZGO010000019.1"/>
</dbReference>
<evidence type="ECO:0000313" key="1">
    <source>
        <dbReference type="EMBL" id="MCH7415254.1"/>
    </source>
</evidence>